<reference evidence="2" key="1">
    <citation type="submission" date="2021-02" db="EMBL/GenBank/DDBJ databases">
        <authorList>
            <person name="Dougan E. K."/>
            <person name="Rhodes N."/>
            <person name="Thang M."/>
            <person name="Chan C."/>
        </authorList>
    </citation>
    <scope>NUCLEOTIDE SEQUENCE</scope>
</reference>
<evidence type="ECO:0000313" key="3">
    <source>
        <dbReference type="Proteomes" id="UP000604046"/>
    </source>
</evidence>
<feature type="chain" id="PRO_5032481255" evidence="1">
    <location>
        <begin position="20"/>
        <end position="632"/>
    </location>
</feature>
<feature type="signal peptide" evidence="1">
    <location>
        <begin position="1"/>
        <end position="19"/>
    </location>
</feature>
<proteinExistence type="predicted"/>
<organism evidence="2 3">
    <name type="scientific">Symbiodinium natans</name>
    <dbReference type="NCBI Taxonomy" id="878477"/>
    <lineage>
        <taxon>Eukaryota</taxon>
        <taxon>Sar</taxon>
        <taxon>Alveolata</taxon>
        <taxon>Dinophyceae</taxon>
        <taxon>Suessiales</taxon>
        <taxon>Symbiodiniaceae</taxon>
        <taxon>Symbiodinium</taxon>
    </lineage>
</organism>
<comment type="caution">
    <text evidence="2">The sequence shown here is derived from an EMBL/GenBank/DDBJ whole genome shotgun (WGS) entry which is preliminary data.</text>
</comment>
<dbReference type="EMBL" id="CAJNDS010002560">
    <property type="protein sequence ID" value="CAE7525745.1"/>
    <property type="molecule type" value="Genomic_DNA"/>
</dbReference>
<evidence type="ECO:0000256" key="1">
    <source>
        <dbReference type="SAM" id="SignalP"/>
    </source>
</evidence>
<name>A0A812TJZ1_9DINO</name>
<accession>A0A812TJZ1</accession>
<gene>
    <name evidence="2" type="ORF">SNAT2548_LOCUS29428</name>
</gene>
<dbReference type="Proteomes" id="UP000604046">
    <property type="component" value="Unassembled WGS sequence"/>
</dbReference>
<evidence type="ECO:0000313" key="2">
    <source>
        <dbReference type="EMBL" id="CAE7525745.1"/>
    </source>
</evidence>
<keyword evidence="3" id="KW-1185">Reference proteome</keyword>
<dbReference type="AlphaFoldDB" id="A0A812TJZ1"/>
<protein>
    <submittedName>
        <fullName evidence="2">Uncharacterized protein</fullName>
    </submittedName>
</protein>
<keyword evidence="1" id="KW-0732">Signal</keyword>
<sequence length="632" mass="71588">MRALVPWFLVASLGTFAAAARTKEFQGHRDRLEAEIIPDLQLYPRDMEGPQELTPAQRDLLHGRVARCYDPRANRDYSDVQWQQALDQYMREEVSKGLKKVPRVVVTGMDMWGSHLPARYMPHHWISAIIPDVDASPSSHCFDFNYDAASADPNGCRFFEKSFRLFGCLNSALEHSQSWLAWQEVMDAEAPEVTVTLALPGTTAKLRLRHAKWNEKTVVHKDFMVTRECHPSANDPGSIPDIVCQAENAELVEVVRECDAEYLGGALEAFGSLSVKCRKVLSGTDRNLQSLLQDRRLVGADEGDDLQGQVGVARNAEEAHQAVKQGAMALILFDDSELGLPEDLVTFFVVDPDQHQHQVPTGATITRYFVETPEDWPGDALDFSDEVRHFNSGENARWLSTRHRIYEMIKAVSQESLDVEAPEVLRRVRAALRRTVTQTAYSQFQQIDRSTEQNILQCYDLPVATALRISSSARHLHEASQCLPLMWDKAQMAPPLPQVFDGNIHFQYWPDIEALDTFQVHPVCARLSLAFMASEMSKAPYPNITEGKWWWTALSAPGALWDSAFKANPWWLKNHLLDYCLHPDTAVCTSFTVCWAMLLRHVTKLIHPFCDEKARAFPEMPVSEEFLEKLEG</sequence>